<organism evidence="1 2">
    <name type="scientific">Desulfoscipio gibsoniae DSM 7213</name>
    <dbReference type="NCBI Taxonomy" id="767817"/>
    <lineage>
        <taxon>Bacteria</taxon>
        <taxon>Bacillati</taxon>
        <taxon>Bacillota</taxon>
        <taxon>Clostridia</taxon>
        <taxon>Eubacteriales</taxon>
        <taxon>Desulfallaceae</taxon>
        <taxon>Desulfoscipio</taxon>
    </lineage>
</organism>
<proteinExistence type="predicted"/>
<evidence type="ECO:0000313" key="2">
    <source>
        <dbReference type="Proteomes" id="UP000013520"/>
    </source>
</evidence>
<dbReference type="KEGG" id="dgi:Desgi_4358"/>
<dbReference type="AlphaFoldDB" id="R4KVG2"/>
<protein>
    <submittedName>
        <fullName evidence="1">Uncharacterized protein</fullName>
    </submittedName>
</protein>
<evidence type="ECO:0000313" key="1">
    <source>
        <dbReference type="EMBL" id="AGL03601.1"/>
    </source>
</evidence>
<dbReference type="EMBL" id="CP003273">
    <property type="protein sequence ID" value="AGL03601.1"/>
    <property type="molecule type" value="Genomic_DNA"/>
</dbReference>
<gene>
    <name evidence="1" type="ORF">Desgi_4358</name>
</gene>
<accession>R4KVG2</accession>
<name>R4KVG2_9FIRM</name>
<dbReference type="HOGENOM" id="CLU_2522125_0_0_9"/>
<reference evidence="1 2" key="1">
    <citation type="submission" date="2012-01" db="EMBL/GenBank/DDBJ databases">
        <title>Complete sequence of Desulfotomaculum gibsoniae DSM 7213.</title>
        <authorList>
            <consortium name="US DOE Joint Genome Institute"/>
            <person name="Lucas S."/>
            <person name="Han J."/>
            <person name="Lapidus A."/>
            <person name="Cheng J.-F."/>
            <person name="Goodwin L."/>
            <person name="Pitluck S."/>
            <person name="Peters L."/>
            <person name="Ovchinnikova G."/>
            <person name="Teshima H."/>
            <person name="Detter J.C."/>
            <person name="Han C."/>
            <person name="Tapia R."/>
            <person name="Land M."/>
            <person name="Hauser L."/>
            <person name="Kyrpides N."/>
            <person name="Ivanova N."/>
            <person name="Pagani I."/>
            <person name="Parshina S."/>
            <person name="Plugge C."/>
            <person name="Muyzer G."/>
            <person name="Kuever J."/>
            <person name="Ivanova A."/>
            <person name="Nazina T."/>
            <person name="Klenk H.-P."/>
            <person name="Brambilla E."/>
            <person name="Spring S."/>
            <person name="Stams A.F."/>
            <person name="Woyke T."/>
        </authorList>
    </citation>
    <scope>NUCLEOTIDE SEQUENCE [LARGE SCALE GENOMIC DNA]</scope>
    <source>
        <strain evidence="1 2">DSM 7213</strain>
    </source>
</reference>
<sequence>MFFSHVIIIKKSMFLSWYVGFGGLTIPQKGNILFLFKTIAKQFRFSLSCFHGSKRTVPLLPNFFAGIDQKGDFHALGPGYTSYL</sequence>
<dbReference type="Proteomes" id="UP000013520">
    <property type="component" value="Chromosome"/>
</dbReference>
<dbReference type="STRING" id="767817.Desgi_4358"/>
<keyword evidence="2" id="KW-1185">Reference proteome</keyword>